<name>Q72N17_LEPIC</name>
<dbReference type="KEGG" id="lic:LIC_13021"/>
<dbReference type="EMBL" id="AE016823">
    <property type="protein sequence ID" value="AAS71571.1"/>
    <property type="molecule type" value="Genomic_DNA"/>
</dbReference>
<proteinExistence type="predicted"/>
<organism evidence="1 2">
    <name type="scientific">Leptospira interrogans serogroup Icterohaemorrhagiae serovar copenhageni (strain Fiocruz L1-130)</name>
    <dbReference type="NCBI Taxonomy" id="267671"/>
    <lineage>
        <taxon>Bacteria</taxon>
        <taxon>Pseudomonadati</taxon>
        <taxon>Spirochaetota</taxon>
        <taxon>Spirochaetia</taxon>
        <taxon>Leptospirales</taxon>
        <taxon>Leptospiraceae</taxon>
        <taxon>Leptospira</taxon>
    </lineage>
</organism>
<dbReference type="InterPro" id="IPR014710">
    <property type="entry name" value="RmlC-like_jellyroll"/>
</dbReference>
<evidence type="ECO:0008006" key="3">
    <source>
        <dbReference type="Google" id="ProtNLM"/>
    </source>
</evidence>
<evidence type="ECO:0000313" key="2">
    <source>
        <dbReference type="Proteomes" id="UP000007037"/>
    </source>
</evidence>
<evidence type="ECO:0000313" key="1">
    <source>
        <dbReference type="EMBL" id="AAS71571.1"/>
    </source>
</evidence>
<dbReference type="Gene3D" id="2.60.120.10">
    <property type="entry name" value="Jelly Rolls"/>
    <property type="match status" value="1"/>
</dbReference>
<protein>
    <recommendedName>
        <fullName evidence="3">cAMP-binding protein</fullName>
    </recommendedName>
</protein>
<dbReference type="Proteomes" id="UP000007037">
    <property type="component" value="Chromosome I"/>
</dbReference>
<dbReference type="InterPro" id="IPR018490">
    <property type="entry name" value="cNMP-bd_dom_sf"/>
</dbReference>
<sequence length="857" mass="97421">MFSLWIRNSFFFINFNMAFDPSVPQQQAQAPAGTLLFPEGSSANTLNVLHSGTVRYLTEVPGGRKLELFKLNGANLTPGSVALFTSGRYPFHLQAEEACVISTYAMNRDTISKSVGSRVSLGLMVARTLLREITELFKKSNQIRKITSEIEKVNDNLSILYYQFNPSVFPDIKPGSPIPEVSADVVDPVMRLCRENLKLFFDNGGILPDRPSPQFLEEEHESQLTRLYPEEIDFQDGEFNFIRKLVMQDPKILNVLFTADPSMLAYVCSKLANVLDQISGILKTCLTDLDEAFRIFFIGENSLVEKFYLILDITSSGYGTAPAEFVIPVLGAFAGKIEKYKNGHQALFGVPVANISPNTQAFQSKAVTLAKKMEETAPKVQAPVTSSATAGVDVDAIRKELDNSASVIIQFSGLGAEQIKEFSALMVKVKSLKNPLDPEGDNRKVRRTLGRHYWDMYQECFTKYMSSNRNVPKPVELMLKYGYFDETLVDDSQIAFMYTQKDPANFTSNVPISLGTEWLEKVFKREVPTSLDEMGQNFFEKVKLENRNIVIKKESDIPPELDNPDTRLKFEFASLYEANVRLTSGSPATHFPILTKFHSQMAIDKSYVSKKILEEVVHELMAVDYSIFHREVIYNNNELGITKEFIQKCVIPDFILVPSIGTKVMMWQDLSIHRGAGSKESPGRIVLPIFAQGDLKTMVADALAAFRWELTKSILGAEWNNVGNPSITADYTDYIQFFKKNKDLSMEIKEKLASDFKRFRNDRDIFANDYQLWMKYEADGVQRLNKVVRGIFYRHIPFSKQVRDKVAKTPAFAEIHNRFINIRNRKYTEIENRYKKYLNALGSLPDPLRENLEFFRV</sequence>
<gene>
    <name evidence="1" type="ordered locus">LIC_13021</name>
</gene>
<reference evidence="1 2" key="1">
    <citation type="journal article" date="2004" name="J. Bacteriol.">
        <title>Comparative genomics of two Leptospira interrogans serovars reveals novel insights into physiology and pathogenesis.</title>
        <authorList>
            <person name="Nascimento A.L."/>
            <person name="Ko A.I."/>
            <person name="Martins E.A."/>
            <person name="Monteiro-Vitorello C.B."/>
            <person name="Ho P.L."/>
            <person name="Haake D.A."/>
            <person name="Verjovski-Almeida S."/>
            <person name="Hartskeerl R.A."/>
            <person name="Marques M.V."/>
            <person name="Oliveira M.C."/>
            <person name="Menck C.F."/>
            <person name="Leite L.C."/>
            <person name="Carrer H."/>
            <person name="Coutinho L.L."/>
            <person name="Degrave W.M."/>
            <person name="Dellagostin O.A."/>
            <person name="El-Dorry H."/>
            <person name="Ferro E.S."/>
            <person name="Ferro M.I."/>
            <person name="Furlan L.R."/>
            <person name="Gamberini M."/>
            <person name="Giglioti E.A."/>
            <person name="Goes-Neto A."/>
            <person name="Goldman G.H."/>
            <person name="Goldman M.H."/>
            <person name="Harakava R."/>
            <person name="Jeronimo S.M."/>
            <person name="Junqueira-De-Azevedo I.L."/>
            <person name="Kimura E.T."/>
            <person name="Kuramae E.E."/>
            <person name="Lemos E.G."/>
            <person name="Lemos M.V."/>
            <person name="Marino C.L."/>
            <person name="Nunes L.R."/>
            <person name="De Oliveira R.C."/>
            <person name="Pereira G.G."/>
            <person name="Reis M.S."/>
            <person name="Schriefer A."/>
            <person name="Siqueira W.J."/>
            <person name="Sommer P."/>
            <person name="Tsai S.M."/>
            <person name="Simpson A.J."/>
            <person name="Ferro J.A."/>
            <person name="Camargo L.E."/>
            <person name="Kitajima J.P."/>
            <person name="Setubal J.C."/>
            <person name="Van Sluys M.A."/>
        </authorList>
    </citation>
    <scope>NUCLEOTIDE SEQUENCE [LARGE SCALE GENOMIC DNA]</scope>
    <source>
        <strain evidence="1 2">Fiocruz L1-130</strain>
    </source>
</reference>
<accession>Q72N17</accession>
<dbReference type="AlphaFoldDB" id="Q72N17"/>
<dbReference type="SUPFAM" id="SSF51206">
    <property type="entry name" value="cAMP-binding domain-like"/>
    <property type="match status" value="1"/>
</dbReference>
<dbReference type="HOGENOM" id="CLU_018092_0_0_12"/>